<dbReference type="GO" id="GO:0005634">
    <property type="term" value="C:nucleus"/>
    <property type="evidence" value="ECO:0007669"/>
    <property type="project" value="UniProtKB-SubCell"/>
</dbReference>
<reference evidence="5" key="1">
    <citation type="journal article" date="2016" name="Sci. Rep.">
        <title>Molecular characterization of firefly nuptial gifts: a multi-omics approach sheds light on postcopulatory sexual selection.</title>
        <authorList>
            <person name="Al-Wathiqui N."/>
            <person name="Fallon T.R."/>
            <person name="South A."/>
            <person name="Weng J.K."/>
            <person name="Lewis S.M."/>
        </authorList>
    </citation>
    <scope>NUCLEOTIDE SEQUENCE</scope>
</reference>
<dbReference type="PANTHER" id="PTHR19303:SF74">
    <property type="entry name" value="POGO TRANSPOSABLE ELEMENT WITH KRAB DOMAIN"/>
    <property type="match status" value="1"/>
</dbReference>
<dbReference type="InterPro" id="IPR050863">
    <property type="entry name" value="CenT-Element_Derived"/>
</dbReference>
<dbReference type="Pfam" id="PF03184">
    <property type="entry name" value="DDE_1"/>
    <property type="match status" value="1"/>
</dbReference>
<dbReference type="InterPro" id="IPR009057">
    <property type="entry name" value="Homeodomain-like_sf"/>
</dbReference>
<dbReference type="GO" id="GO:0003677">
    <property type="term" value="F:DNA binding"/>
    <property type="evidence" value="ECO:0007669"/>
    <property type="project" value="UniProtKB-KW"/>
</dbReference>
<comment type="subcellular location">
    <subcellularLocation>
        <location evidence="1">Nucleus</location>
    </subcellularLocation>
</comment>
<evidence type="ECO:0000256" key="2">
    <source>
        <dbReference type="ARBA" id="ARBA00023125"/>
    </source>
</evidence>
<proteinExistence type="predicted"/>
<dbReference type="PROSITE" id="PS51253">
    <property type="entry name" value="HTH_CENPB"/>
    <property type="match status" value="1"/>
</dbReference>
<dbReference type="EMBL" id="GEZM01043830">
    <property type="protein sequence ID" value="JAV78744.1"/>
    <property type="molecule type" value="Transcribed_RNA"/>
</dbReference>
<evidence type="ECO:0000259" key="4">
    <source>
        <dbReference type="PROSITE" id="PS51253"/>
    </source>
</evidence>
<dbReference type="SUPFAM" id="SSF46689">
    <property type="entry name" value="Homeodomain-like"/>
    <property type="match status" value="1"/>
</dbReference>
<dbReference type="AlphaFoldDB" id="A0A1Y1LYQ2"/>
<feature type="region of interest" description="Disordered" evidence="3">
    <location>
        <begin position="464"/>
        <end position="493"/>
    </location>
</feature>
<dbReference type="PANTHER" id="PTHR19303">
    <property type="entry name" value="TRANSPOSON"/>
    <property type="match status" value="1"/>
</dbReference>
<dbReference type="Gene3D" id="1.10.10.60">
    <property type="entry name" value="Homeodomain-like"/>
    <property type="match status" value="1"/>
</dbReference>
<keyword evidence="2" id="KW-0238">DNA-binding</keyword>
<organism evidence="5">
    <name type="scientific">Photinus pyralis</name>
    <name type="common">Common eastern firefly</name>
    <name type="synonym">Lampyris pyralis</name>
    <dbReference type="NCBI Taxonomy" id="7054"/>
    <lineage>
        <taxon>Eukaryota</taxon>
        <taxon>Metazoa</taxon>
        <taxon>Ecdysozoa</taxon>
        <taxon>Arthropoda</taxon>
        <taxon>Hexapoda</taxon>
        <taxon>Insecta</taxon>
        <taxon>Pterygota</taxon>
        <taxon>Neoptera</taxon>
        <taxon>Endopterygota</taxon>
        <taxon>Coleoptera</taxon>
        <taxon>Polyphaga</taxon>
        <taxon>Elateriformia</taxon>
        <taxon>Elateroidea</taxon>
        <taxon>Lampyridae</taxon>
        <taxon>Lampyrinae</taxon>
        <taxon>Photinus</taxon>
    </lineage>
</organism>
<dbReference type="InterPro" id="IPR036397">
    <property type="entry name" value="RNaseH_sf"/>
</dbReference>
<evidence type="ECO:0000256" key="1">
    <source>
        <dbReference type="ARBA" id="ARBA00004123"/>
    </source>
</evidence>
<name>A0A1Y1LYQ2_PHOPY</name>
<protein>
    <recommendedName>
        <fullName evidence="4">HTH CENPB-type domain-containing protein</fullName>
    </recommendedName>
</protein>
<dbReference type="InterPro" id="IPR004875">
    <property type="entry name" value="DDE_SF_endonuclease_dom"/>
</dbReference>
<feature type="domain" description="HTH CENPB-type" evidence="4">
    <location>
        <begin position="41"/>
        <end position="117"/>
    </location>
</feature>
<accession>A0A1Y1LYQ2</accession>
<dbReference type="InterPro" id="IPR006600">
    <property type="entry name" value="HTH_CenpB_DNA-bd_dom"/>
</dbReference>
<sequence>MIMAIEAVTKNGINKKAAAREFKVPRSTLVRRLALATPYSRKMGPATEIPEAEEKIIENWVLAIARKGFPVHRQNLILSVKKMVEDMGKETKYFLNGTPGRSWFRGFLKRHPKIKEKYAEAVSKARAAVTQDRIEGWFEEILTFLQTENYMNILDDPSRIFNGDEAGFCLCPKNGKVLGPTENKEDFYVRVSSEKEQITVMATFSADGKYVPPMLIFPYKRVPHIIAESVPENWALGRSDSGWMTSAVFYEYISNHFLPYIQTNNIQKPVILFVDGHRSHLTKHESVNSTVDDNPTSAKLLAILESKIENRELEQFRETLTKNEDWSGDISYQKLYAVWATIKAESGNTSMKSQCIETNGVVEIEQNPSNPTEIILEDVHNMSPEPGPSTRPDWQTPLQRELLYYEEKEKEGFKVPTPFKRCLVYPKTPDQKTLKTPKRRIKIFPAVVSSGKYREFYNNEVNKKAGKERSKSVKKSSAACKESSSESDMDVPYEDEDLDLSEAENVTLEKDRHVIVKYEEQYYPGIVLKHDPEGAEVRTMVSAGVQSWKWPTKEDVLYYFMDSIICNIHNPKLKNNRGHYSVPEMNKYE</sequence>
<dbReference type="Gene3D" id="3.30.420.10">
    <property type="entry name" value="Ribonuclease H-like superfamily/Ribonuclease H"/>
    <property type="match status" value="1"/>
</dbReference>
<evidence type="ECO:0000256" key="3">
    <source>
        <dbReference type="SAM" id="MobiDB-lite"/>
    </source>
</evidence>
<evidence type="ECO:0000313" key="5">
    <source>
        <dbReference type="EMBL" id="JAV78744.1"/>
    </source>
</evidence>